<dbReference type="KEGG" id="vg:6920696"/>
<keyword evidence="1" id="KW-0812">Transmembrane</keyword>
<feature type="transmembrane region" description="Helical" evidence="1">
    <location>
        <begin position="6"/>
        <end position="26"/>
    </location>
</feature>
<feature type="transmembrane region" description="Helical" evidence="1">
    <location>
        <begin position="112"/>
        <end position="135"/>
    </location>
</feature>
<name>B5LJK6_9CAUD</name>
<dbReference type="Proteomes" id="UP000001849">
    <property type="component" value="Segment"/>
</dbReference>
<dbReference type="GeneID" id="6920696"/>
<dbReference type="OrthoDB" id="15658at10239"/>
<protein>
    <submittedName>
        <fullName evidence="2">Uncharacterized protein</fullName>
    </submittedName>
</protein>
<evidence type="ECO:0000313" key="2">
    <source>
        <dbReference type="EMBL" id="ACH62203.1"/>
    </source>
</evidence>
<feature type="transmembrane region" description="Helical" evidence="1">
    <location>
        <begin position="47"/>
        <end position="73"/>
    </location>
</feature>
<gene>
    <name evidence="2" type="primary">236</name>
    <name evidence="2" type="ORF">MYRNA_236</name>
</gene>
<evidence type="ECO:0000313" key="3">
    <source>
        <dbReference type="Proteomes" id="UP000001849"/>
    </source>
</evidence>
<keyword evidence="3" id="KW-1185">Reference proteome</keyword>
<accession>B5LJK6</accession>
<dbReference type="EMBL" id="EU826466">
    <property type="protein sequence ID" value="ACH62203.1"/>
    <property type="molecule type" value="Genomic_DNA"/>
</dbReference>
<keyword evidence="1" id="KW-1133">Transmembrane helix</keyword>
<sequence>MTDFQVELATVTVLCLMAHMVGDYFIQNDWMALQKTKRWLPAIVHGVTYTIPFVLVTQSWLALLIIGGTHIVLDHYYAAKYVIWAKNQIAPARLRPPLSSPTGFNLERPDWIAVWLLIIIDNCIHMGINVAAVLWL</sequence>
<keyword evidence="1" id="KW-0472">Membrane</keyword>
<dbReference type="Pfam" id="PF11750">
    <property type="entry name" value="DUF3307"/>
    <property type="match status" value="1"/>
</dbReference>
<dbReference type="InterPro" id="IPR021737">
    <property type="entry name" value="Phage_phiKZ_Orf197"/>
</dbReference>
<dbReference type="RefSeq" id="YP_002225113.1">
    <property type="nucleotide sequence ID" value="NC_011273.1"/>
</dbReference>
<evidence type="ECO:0000256" key="1">
    <source>
        <dbReference type="SAM" id="Phobius"/>
    </source>
</evidence>
<organism evidence="2 3">
    <name type="scientific">Mycobacterium phage Myrna</name>
    <dbReference type="NCBI Taxonomy" id="546805"/>
    <lineage>
        <taxon>Viruses</taxon>
        <taxon>Duplodnaviria</taxon>
        <taxon>Heunggongvirae</taxon>
        <taxon>Uroviricota</taxon>
        <taxon>Caudoviricetes</taxon>
        <taxon>Ceeclamvirinae</taxon>
        <taxon>Myrnavirus</taxon>
        <taxon>Myrnavirus myrna</taxon>
    </lineage>
</organism>
<reference evidence="2 3" key="1">
    <citation type="submission" date="2008-06" db="EMBL/GenBank/DDBJ databases">
        <authorList>
            <person name="Smith A.L."/>
            <person name="Paladin E.C."/>
            <person name="Jacobs-Sera D."/>
            <person name="Hendirx R.W."/>
            <person name="Hatfull G.F."/>
        </authorList>
    </citation>
    <scope>NUCLEOTIDE SEQUENCE [LARGE SCALE GENOMIC DNA]</scope>
</reference>
<proteinExistence type="predicted"/>